<reference evidence="2 3" key="1">
    <citation type="journal article" date="2023" name="Int. J. Syst. Evol. Microbiol.">
        <title>Winogradskyella bathintestinalis sp. nov., isolated from the intestine of the deep-sea loosejaw dragonfish, Malacosteus niger.</title>
        <authorList>
            <person name="Uniacke-Lowe S."/>
            <person name="Johnson C.N."/>
            <person name="Stanton C."/>
            <person name="Hill C."/>
            <person name="Ross P."/>
        </authorList>
    </citation>
    <scope>NUCLEOTIDE SEQUENCE [LARGE SCALE GENOMIC DNA]</scope>
    <source>
        <strain evidence="2 3">APC 3343</strain>
    </source>
</reference>
<dbReference type="SUPFAM" id="SSF48452">
    <property type="entry name" value="TPR-like"/>
    <property type="match status" value="1"/>
</dbReference>
<dbReference type="PROSITE" id="PS51257">
    <property type="entry name" value="PROKAR_LIPOPROTEIN"/>
    <property type="match status" value="1"/>
</dbReference>
<dbReference type="InterPro" id="IPR011990">
    <property type="entry name" value="TPR-like_helical_dom_sf"/>
</dbReference>
<dbReference type="EMBL" id="JASDDK010000006">
    <property type="protein sequence ID" value="MDN3493801.1"/>
    <property type="molecule type" value="Genomic_DNA"/>
</dbReference>
<feature type="domain" description="SusD-like N-terminal" evidence="1">
    <location>
        <begin position="27"/>
        <end position="228"/>
    </location>
</feature>
<comment type="caution">
    <text evidence="2">The sequence shown here is derived from an EMBL/GenBank/DDBJ whole genome shotgun (WGS) entry which is preliminary data.</text>
</comment>
<gene>
    <name evidence="2" type="ORF">QMA06_13830</name>
</gene>
<proteinExistence type="predicted"/>
<sequence length="498" mass="56460">MKNNNIYIYLLLTVFMGLYSCDDTLSEVPDNRTFIDSKEKISELLVGAYPQGGYAPFLEPMTDNADDKGPLALQNIRVNEEMYYWRDLDDIDEDTPTNYWNIAYEAISHANQALESIEELGSGEDLNGVKAEALMCRAYAHFMLVNIFSQAYNPATADTDMGIPYLLEPETNFIQIYSRGTVSEVYDNIRNDVEQSLDLYERASLSFEVPQYHFTEQAAHAFASRFYLVLGEWQKVIDHGTMALGSGGPEVLRDMSVYRESNFDEQGRLYSSTDERANLLLAAGSSTFARFNFRARYQLTTSVQDEIYAGNATGGDWDYRLLNIGGDLGTAPYKYVEYFRTTNASAGIGFAFSTFVLLTTDEALMNRAEAYAMLGEYDNALNDINLMFSTKIQNYSSVNVLSNEDVTTYYEVEDSNLYTPFYTIPADALPYVNAVLSMKRTIFYHEGLRFLDIKRHEIEVRHLDYLNNEIGVLGKDDPRKALQIPATAQAFEIEANPR</sequence>
<dbReference type="RefSeq" id="WP_290207481.1">
    <property type="nucleotide sequence ID" value="NZ_JASDDK010000006.1"/>
</dbReference>
<dbReference type="Pfam" id="PF14322">
    <property type="entry name" value="SusD-like_3"/>
    <property type="match status" value="1"/>
</dbReference>
<evidence type="ECO:0000313" key="2">
    <source>
        <dbReference type="EMBL" id="MDN3493801.1"/>
    </source>
</evidence>
<dbReference type="Proteomes" id="UP001231197">
    <property type="component" value="Unassembled WGS sequence"/>
</dbReference>
<evidence type="ECO:0000259" key="1">
    <source>
        <dbReference type="Pfam" id="PF14322"/>
    </source>
</evidence>
<accession>A0ABT7ZXT0</accession>
<organism evidence="2 3">
    <name type="scientific">Winogradskyella bathintestinalis</name>
    <dbReference type="NCBI Taxonomy" id="3035208"/>
    <lineage>
        <taxon>Bacteria</taxon>
        <taxon>Pseudomonadati</taxon>
        <taxon>Bacteroidota</taxon>
        <taxon>Flavobacteriia</taxon>
        <taxon>Flavobacteriales</taxon>
        <taxon>Flavobacteriaceae</taxon>
        <taxon>Winogradskyella</taxon>
    </lineage>
</organism>
<keyword evidence="3" id="KW-1185">Reference proteome</keyword>
<dbReference type="InterPro" id="IPR033985">
    <property type="entry name" value="SusD-like_N"/>
</dbReference>
<name>A0ABT7ZXT0_9FLAO</name>
<protein>
    <submittedName>
        <fullName evidence="2">RagB/SusD family nutrient uptake outer membrane protein</fullName>
    </submittedName>
</protein>
<dbReference type="Gene3D" id="1.25.40.390">
    <property type="match status" value="2"/>
</dbReference>
<evidence type="ECO:0000313" key="3">
    <source>
        <dbReference type="Proteomes" id="UP001231197"/>
    </source>
</evidence>